<dbReference type="GO" id="GO:0008270">
    <property type="term" value="F:zinc ion binding"/>
    <property type="evidence" value="ECO:0007669"/>
    <property type="project" value="InterPro"/>
</dbReference>
<evidence type="ECO:0000313" key="8">
    <source>
        <dbReference type="EMBL" id="EOL46096.1"/>
    </source>
</evidence>
<dbReference type="GO" id="GO:0051903">
    <property type="term" value="F:S-(hydroxymethyl)glutathione dehydrogenase [NAD(P)+] activity"/>
    <property type="evidence" value="ECO:0007669"/>
    <property type="project" value="TreeGrafter"/>
</dbReference>
<dbReference type="RefSeq" id="WP_010767574.1">
    <property type="nucleotide sequence ID" value="NZ_ASWE01000002.1"/>
</dbReference>
<dbReference type="Gene3D" id="3.90.180.10">
    <property type="entry name" value="Medium-chain alcohol dehydrogenases, catalytic domain"/>
    <property type="match status" value="1"/>
</dbReference>
<dbReference type="Pfam" id="PF08240">
    <property type="entry name" value="ADH_N"/>
    <property type="match status" value="1"/>
</dbReference>
<dbReference type="SMART" id="SM00829">
    <property type="entry name" value="PKS_ER"/>
    <property type="match status" value="1"/>
</dbReference>
<keyword evidence="3 6" id="KW-0862">Zinc</keyword>
<evidence type="ECO:0000256" key="2">
    <source>
        <dbReference type="ARBA" id="ARBA00022723"/>
    </source>
</evidence>
<dbReference type="InterPro" id="IPR020843">
    <property type="entry name" value="ER"/>
</dbReference>
<sequence>MEIKAALVREKGMPYEISEVKLAEPKEKDVLVKIVASGLCRSDYGERTGNSIQFPNVLGHEGSGIVEKVGTSVTTVKPGDHVILSYAYCGECKHCAEGHPSSCSHWFEVNNMGKNKRGEYVIHTPEGEAVNNFFNQSAFATYSLTDESNIVKVDKDIDLRLVGPLGCGLGTGSGAVLSVLKPDAGSTIAVFGTGAVGFAAIMAAKIVGCSQIIAVDINDARLQTAKECGATTIINSKMTDPKEQIMKLTKGIGVDYTIDTTGVPPVMTQALQALTNSGTFIPLAVTKSNFELNTFFDLVFGNKKMEGVLIGNTIPKFHLPRLLDYYKKGEFPFDRFVKFYDFQQINEAEADSLTGEVIKPVVVMDKTYQPPK</sequence>
<dbReference type="InterPro" id="IPR011032">
    <property type="entry name" value="GroES-like_sf"/>
</dbReference>
<dbReference type="Proteomes" id="UP000013785">
    <property type="component" value="Unassembled WGS sequence"/>
</dbReference>
<dbReference type="PANTHER" id="PTHR43880">
    <property type="entry name" value="ALCOHOL DEHYDROGENASE"/>
    <property type="match status" value="1"/>
</dbReference>
<dbReference type="STRING" id="154621.RV11_GL001178"/>
<comment type="caution">
    <text evidence="8">The sequence shown here is derived from an EMBL/GenBank/DDBJ whole genome shotgun (WGS) entry which is preliminary data.</text>
</comment>
<gene>
    <name evidence="8" type="ORF">UC3_00901</name>
</gene>
<evidence type="ECO:0000256" key="5">
    <source>
        <dbReference type="ARBA" id="ARBA00023027"/>
    </source>
</evidence>
<dbReference type="Pfam" id="PF00107">
    <property type="entry name" value="ADH_zinc_N"/>
    <property type="match status" value="1"/>
</dbReference>
<comment type="cofactor">
    <cofactor evidence="1 6">
        <name>Zn(2+)</name>
        <dbReference type="ChEBI" id="CHEBI:29105"/>
    </cofactor>
</comment>
<dbReference type="Gene3D" id="3.40.50.720">
    <property type="entry name" value="NAD(P)-binding Rossmann-like Domain"/>
    <property type="match status" value="1"/>
</dbReference>
<dbReference type="OrthoDB" id="9806940at2"/>
<dbReference type="eggNOG" id="COG1062">
    <property type="taxonomic scope" value="Bacteria"/>
</dbReference>
<evidence type="ECO:0000256" key="3">
    <source>
        <dbReference type="ARBA" id="ARBA00022833"/>
    </source>
</evidence>
<dbReference type="AlphaFoldDB" id="R3WE12"/>
<evidence type="ECO:0000256" key="6">
    <source>
        <dbReference type="RuleBase" id="RU361277"/>
    </source>
</evidence>
<keyword evidence="4" id="KW-0560">Oxidoreductase</keyword>
<evidence type="ECO:0000259" key="7">
    <source>
        <dbReference type="SMART" id="SM00829"/>
    </source>
</evidence>
<dbReference type="HOGENOM" id="CLU_026673_14_1_9"/>
<keyword evidence="9" id="KW-1185">Reference proteome</keyword>
<dbReference type="GO" id="GO:0046294">
    <property type="term" value="P:formaldehyde catabolic process"/>
    <property type="evidence" value="ECO:0007669"/>
    <property type="project" value="TreeGrafter"/>
</dbReference>
<dbReference type="InterPro" id="IPR013154">
    <property type="entry name" value="ADH-like_N"/>
</dbReference>
<evidence type="ECO:0000256" key="1">
    <source>
        <dbReference type="ARBA" id="ARBA00001947"/>
    </source>
</evidence>
<keyword evidence="2 6" id="KW-0479">Metal-binding</keyword>
<protein>
    <recommendedName>
        <fullName evidence="7">Enoyl reductase (ER) domain-containing protein</fullName>
    </recommendedName>
</protein>
<dbReference type="PANTHER" id="PTHR43880:SF12">
    <property type="entry name" value="ALCOHOL DEHYDROGENASE CLASS-3"/>
    <property type="match status" value="1"/>
</dbReference>
<dbReference type="InterPro" id="IPR036291">
    <property type="entry name" value="NAD(P)-bd_dom_sf"/>
</dbReference>
<name>R3WE12_9ENTE</name>
<reference evidence="8 9" key="1">
    <citation type="submission" date="2013-02" db="EMBL/GenBank/DDBJ databases">
        <title>The Genome Sequence of Enterococcus phoeniculicola BAA-412.</title>
        <authorList>
            <consortium name="The Broad Institute Genome Sequencing Platform"/>
            <consortium name="The Broad Institute Genome Sequencing Center for Infectious Disease"/>
            <person name="Earl A.M."/>
            <person name="Gilmore M.S."/>
            <person name="Lebreton F."/>
            <person name="Walker B."/>
            <person name="Young S.K."/>
            <person name="Zeng Q."/>
            <person name="Gargeya S."/>
            <person name="Fitzgerald M."/>
            <person name="Haas B."/>
            <person name="Abouelleil A."/>
            <person name="Alvarado L."/>
            <person name="Arachchi H.M."/>
            <person name="Berlin A.M."/>
            <person name="Chapman S.B."/>
            <person name="Dewar J."/>
            <person name="Goldberg J."/>
            <person name="Griggs A."/>
            <person name="Gujja S."/>
            <person name="Hansen M."/>
            <person name="Howarth C."/>
            <person name="Imamovic A."/>
            <person name="Larimer J."/>
            <person name="McCowan C."/>
            <person name="Murphy C."/>
            <person name="Neiman D."/>
            <person name="Pearson M."/>
            <person name="Priest M."/>
            <person name="Roberts A."/>
            <person name="Saif S."/>
            <person name="Shea T."/>
            <person name="Sisk P."/>
            <person name="Sykes S."/>
            <person name="Wortman J."/>
            <person name="Nusbaum C."/>
            <person name="Birren B."/>
        </authorList>
    </citation>
    <scope>NUCLEOTIDE SEQUENCE [LARGE SCALE GENOMIC DNA]</scope>
    <source>
        <strain evidence="8 9">ATCC BAA-412</strain>
    </source>
</reference>
<dbReference type="PROSITE" id="PS00059">
    <property type="entry name" value="ADH_ZINC"/>
    <property type="match status" value="1"/>
</dbReference>
<organism evidence="8 9">
    <name type="scientific">Enterococcus phoeniculicola ATCC BAA-412</name>
    <dbReference type="NCBI Taxonomy" id="1158610"/>
    <lineage>
        <taxon>Bacteria</taxon>
        <taxon>Bacillati</taxon>
        <taxon>Bacillota</taxon>
        <taxon>Bacilli</taxon>
        <taxon>Lactobacillales</taxon>
        <taxon>Enterococcaceae</taxon>
        <taxon>Enterococcus</taxon>
    </lineage>
</organism>
<feature type="domain" description="Enoyl reductase (ER)" evidence="7">
    <location>
        <begin position="12"/>
        <end position="363"/>
    </location>
</feature>
<evidence type="ECO:0000313" key="9">
    <source>
        <dbReference type="Proteomes" id="UP000013785"/>
    </source>
</evidence>
<dbReference type="InterPro" id="IPR013149">
    <property type="entry name" value="ADH-like_C"/>
</dbReference>
<dbReference type="CDD" id="cd08278">
    <property type="entry name" value="benzyl_alcohol_DH"/>
    <property type="match status" value="1"/>
</dbReference>
<dbReference type="PATRIC" id="fig|1158610.3.peg.880"/>
<dbReference type="SUPFAM" id="SSF51735">
    <property type="entry name" value="NAD(P)-binding Rossmann-fold domains"/>
    <property type="match status" value="1"/>
</dbReference>
<dbReference type="SUPFAM" id="SSF50129">
    <property type="entry name" value="GroES-like"/>
    <property type="match status" value="1"/>
</dbReference>
<dbReference type="GO" id="GO:0005829">
    <property type="term" value="C:cytosol"/>
    <property type="evidence" value="ECO:0007669"/>
    <property type="project" value="TreeGrafter"/>
</dbReference>
<accession>R3WE12</accession>
<keyword evidence="5" id="KW-0520">NAD</keyword>
<dbReference type="InterPro" id="IPR002328">
    <property type="entry name" value="ADH_Zn_CS"/>
</dbReference>
<proteinExistence type="inferred from homology"/>
<dbReference type="EMBL" id="AJAT01000011">
    <property type="protein sequence ID" value="EOL46096.1"/>
    <property type="molecule type" value="Genomic_DNA"/>
</dbReference>
<dbReference type="FunFam" id="3.40.50.720:FF:000003">
    <property type="entry name" value="S-(hydroxymethyl)glutathione dehydrogenase"/>
    <property type="match status" value="1"/>
</dbReference>
<evidence type="ECO:0000256" key="4">
    <source>
        <dbReference type="ARBA" id="ARBA00023002"/>
    </source>
</evidence>
<comment type="similarity">
    <text evidence="6">Belongs to the zinc-containing alcohol dehydrogenase family.</text>
</comment>